<dbReference type="InterPro" id="IPR001977">
    <property type="entry name" value="Depp_CoAkinase"/>
</dbReference>
<feature type="non-terminal residue" evidence="3">
    <location>
        <position position="1"/>
    </location>
</feature>
<name>E4Y245_OIKDI</name>
<evidence type="ECO:0000313" key="3">
    <source>
        <dbReference type="EMBL" id="CBY15939.1"/>
    </source>
</evidence>
<dbReference type="InParanoid" id="E4Y245"/>
<dbReference type="PANTHER" id="PTHR10695">
    <property type="entry name" value="DEPHOSPHO-COA KINASE-RELATED"/>
    <property type="match status" value="1"/>
</dbReference>
<dbReference type="Gene3D" id="3.40.50.300">
    <property type="entry name" value="P-loop containing nucleotide triphosphate hydrolases"/>
    <property type="match status" value="1"/>
</dbReference>
<protein>
    <submittedName>
        <fullName evidence="3">Uncharacterized protein</fullName>
    </submittedName>
</protein>
<accession>E4Y245</accession>
<dbReference type="PROSITE" id="PS51219">
    <property type="entry name" value="DPCK"/>
    <property type="match status" value="1"/>
</dbReference>
<dbReference type="GO" id="GO:0004140">
    <property type="term" value="F:dephospho-CoA kinase activity"/>
    <property type="evidence" value="ECO:0007669"/>
    <property type="project" value="InterPro"/>
</dbReference>
<dbReference type="SUPFAM" id="SSF52540">
    <property type="entry name" value="P-loop containing nucleoside triphosphate hydrolases"/>
    <property type="match status" value="1"/>
</dbReference>
<gene>
    <name evidence="3" type="ORF">GSOID_T00016231001</name>
</gene>
<dbReference type="Pfam" id="PF01121">
    <property type="entry name" value="CoaE"/>
    <property type="match status" value="1"/>
</dbReference>
<sequence length="250" mass="27139">IPSINAGRRKLGLNDLSFHVHNDGKMLESGHKDSVDQITGDVSSSAGRAKLLGTLLSPPVKEYSPDAPYIIGLTGPIASGKTSVAKRLEKLGAYRLDADKLGHLAYVPETSEHREGPAYKPVLDHFGRDILCDDSNFIDRKKLGAKVFGNPGERKKLEHLVWPAIQELAEESIQKAFSSGSKIIVLEAAVLLEAGWNAFVNEVWSTYVPAEESVARCVARDGKSEEAVRNIIAAQVPGSFQTYFASLLES</sequence>
<dbReference type="CDD" id="cd02022">
    <property type="entry name" value="DPCK"/>
    <property type="match status" value="1"/>
</dbReference>
<dbReference type="InterPro" id="IPR027417">
    <property type="entry name" value="P-loop_NTPase"/>
</dbReference>
<evidence type="ECO:0000256" key="2">
    <source>
        <dbReference type="ARBA" id="ARBA00022840"/>
    </source>
</evidence>
<dbReference type="OrthoDB" id="330671at2759"/>
<dbReference type="PANTHER" id="PTHR10695:SF46">
    <property type="entry name" value="BIFUNCTIONAL COENZYME A SYNTHASE-RELATED"/>
    <property type="match status" value="1"/>
</dbReference>
<reference evidence="3" key="1">
    <citation type="journal article" date="2010" name="Science">
        <title>Plasticity of animal genome architecture unmasked by rapid evolution of a pelagic tunicate.</title>
        <authorList>
            <person name="Denoeud F."/>
            <person name="Henriet S."/>
            <person name="Mungpakdee S."/>
            <person name="Aury J.M."/>
            <person name="Da Silva C."/>
            <person name="Brinkmann H."/>
            <person name="Mikhaleva J."/>
            <person name="Olsen L.C."/>
            <person name="Jubin C."/>
            <person name="Canestro C."/>
            <person name="Bouquet J.M."/>
            <person name="Danks G."/>
            <person name="Poulain J."/>
            <person name="Campsteijn C."/>
            <person name="Adamski M."/>
            <person name="Cross I."/>
            <person name="Yadetie F."/>
            <person name="Muffato M."/>
            <person name="Louis A."/>
            <person name="Butcher S."/>
            <person name="Tsagkogeorga G."/>
            <person name="Konrad A."/>
            <person name="Singh S."/>
            <person name="Jensen M.F."/>
            <person name="Cong E.H."/>
            <person name="Eikeseth-Otteraa H."/>
            <person name="Noel B."/>
            <person name="Anthouard V."/>
            <person name="Porcel B.M."/>
            <person name="Kachouri-Lafond R."/>
            <person name="Nishino A."/>
            <person name="Ugolini M."/>
            <person name="Chourrout P."/>
            <person name="Nishida H."/>
            <person name="Aasland R."/>
            <person name="Huzurbazar S."/>
            <person name="Westhof E."/>
            <person name="Delsuc F."/>
            <person name="Lehrach H."/>
            <person name="Reinhardt R."/>
            <person name="Weissenbach J."/>
            <person name="Roy S.W."/>
            <person name="Artiguenave F."/>
            <person name="Postlethwait J.H."/>
            <person name="Manak J.R."/>
            <person name="Thompson E.M."/>
            <person name="Jaillon O."/>
            <person name="Du Pasquier L."/>
            <person name="Boudinot P."/>
            <person name="Liberles D.A."/>
            <person name="Volff J.N."/>
            <person name="Philippe H."/>
            <person name="Lenhard B."/>
            <person name="Roest Crollius H."/>
            <person name="Wincker P."/>
            <person name="Chourrout D."/>
        </authorList>
    </citation>
    <scope>NUCLEOTIDE SEQUENCE [LARGE SCALE GENOMIC DNA]</scope>
</reference>
<dbReference type="GO" id="GO:0005524">
    <property type="term" value="F:ATP binding"/>
    <property type="evidence" value="ECO:0007669"/>
    <property type="project" value="UniProtKB-KW"/>
</dbReference>
<organism evidence="3">
    <name type="scientific">Oikopleura dioica</name>
    <name type="common">Tunicate</name>
    <dbReference type="NCBI Taxonomy" id="34765"/>
    <lineage>
        <taxon>Eukaryota</taxon>
        <taxon>Metazoa</taxon>
        <taxon>Chordata</taxon>
        <taxon>Tunicata</taxon>
        <taxon>Appendicularia</taxon>
        <taxon>Copelata</taxon>
        <taxon>Oikopleuridae</taxon>
        <taxon>Oikopleura</taxon>
    </lineage>
</organism>
<dbReference type="GO" id="GO:0015937">
    <property type="term" value="P:coenzyme A biosynthetic process"/>
    <property type="evidence" value="ECO:0007669"/>
    <property type="project" value="InterPro"/>
</dbReference>
<dbReference type="FunCoup" id="E4Y245">
    <property type="interactions" value="99"/>
</dbReference>
<dbReference type="NCBIfam" id="TIGR00152">
    <property type="entry name" value="dephospho-CoA kinase"/>
    <property type="match status" value="1"/>
</dbReference>
<keyword evidence="4" id="KW-1185">Reference proteome</keyword>
<evidence type="ECO:0000313" key="4">
    <source>
        <dbReference type="Proteomes" id="UP000001307"/>
    </source>
</evidence>
<evidence type="ECO:0000256" key="1">
    <source>
        <dbReference type="ARBA" id="ARBA00022741"/>
    </source>
</evidence>
<dbReference type="EMBL" id="FN653754">
    <property type="protein sequence ID" value="CBY15939.1"/>
    <property type="molecule type" value="Genomic_DNA"/>
</dbReference>
<dbReference type="HAMAP" id="MF_00376">
    <property type="entry name" value="Dephospho_CoA_kinase"/>
    <property type="match status" value="1"/>
</dbReference>
<dbReference type="Proteomes" id="UP000001307">
    <property type="component" value="Unassembled WGS sequence"/>
</dbReference>
<keyword evidence="1" id="KW-0547">Nucleotide-binding</keyword>
<dbReference type="AlphaFoldDB" id="E4Y245"/>
<proteinExistence type="inferred from homology"/>
<keyword evidence="2" id="KW-0067">ATP-binding</keyword>